<evidence type="ECO:0000256" key="2">
    <source>
        <dbReference type="PROSITE-ProRule" id="PRU00076"/>
    </source>
</evidence>
<dbReference type="PROSITE" id="PS50026">
    <property type="entry name" value="EGF_3"/>
    <property type="match status" value="2"/>
</dbReference>
<dbReference type="CDD" id="cd00054">
    <property type="entry name" value="EGF_CA"/>
    <property type="match status" value="1"/>
</dbReference>
<comment type="caution">
    <text evidence="2">Lacks conserved residue(s) required for the propagation of feature annotation.</text>
</comment>
<name>A0A815N8V9_9BILA</name>
<proteinExistence type="predicted"/>
<dbReference type="Proteomes" id="UP000663882">
    <property type="component" value="Unassembled WGS sequence"/>
</dbReference>
<evidence type="ECO:0000256" key="4">
    <source>
        <dbReference type="SAM" id="Phobius"/>
    </source>
</evidence>
<keyword evidence="1 2" id="KW-1015">Disulfide bond</keyword>
<dbReference type="PROSITE" id="PS00022">
    <property type="entry name" value="EGF_1"/>
    <property type="match status" value="4"/>
</dbReference>
<dbReference type="PROSITE" id="PS01186">
    <property type="entry name" value="EGF_2"/>
    <property type="match status" value="1"/>
</dbReference>
<feature type="disulfide bond" evidence="2">
    <location>
        <begin position="808"/>
        <end position="818"/>
    </location>
</feature>
<dbReference type="GO" id="GO:0005112">
    <property type="term" value="F:Notch binding"/>
    <property type="evidence" value="ECO:0007669"/>
    <property type="project" value="TreeGrafter"/>
</dbReference>
<feature type="domain" description="EGF-like" evidence="6">
    <location>
        <begin position="875"/>
        <end position="918"/>
    </location>
</feature>
<feature type="disulfide bond" evidence="2">
    <location>
        <begin position="832"/>
        <end position="841"/>
    </location>
</feature>
<feature type="disulfide bond" evidence="2">
    <location>
        <begin position="908"/>
        <end position="917"/>
    </location>
</feature>
<feature type="non-terminal residue" evidence="7">
    <location>
        <position position="1"/>
    </location>
</feature>
<feature type="signal peptide" evidence="5">
    <location>
        <begin position="1"/>
        <end position="15"/>
    </location>
</feature>
<feature type="domain" description="EGF-like" evidence="6">
    <location>
        <begin position="804"/>
        <end position="842"/>
    </location>
</feature>
<dbReference type="OrthoDB" id="382013at2759"/>
<dbReference type="PANTHER" id="PTHR24044">
    <property type="entry name" value="NOTCH LIGAND FAMILY MEMBER"/>
    <property type="match status" value="1"/>
</dbReference>
<feature type="transmembrane region" description="Helical" evidence="4">
    <location>
        <begin position="1182"/>
        <end position="1198"/>
    </location>
</feature>
<protein>
    <recommendedName>
        <fullName evidence="6">EGF-like domain-containing protein</fullName>
    </recommendedName>
</protein>
<organism evidence="7 8">
    <name type="scientific">Rotaria sordida</name>
    <dbReference type="NCBI Taxonomy" id="392033"/>
    <lineage>
        <taxon>Eukaryota</taxon>
        <taxon>Metazoa</taxon>
        <taxon>Spiralia</taxon>
        <taxon>Gnathifera</taxon>
        <taxon>Rotifera</taxon>
        <taxon>Eurotatoria</taxon>
        <taxon>Bdelloidea</taxon>
        <taxon>Philodinida</taxon>
        <taxon>Philodinidae</taxon>
        <taxon>Rotaria</taxon>
    </lineage>
</organism>
<dbReference type="SUPFAM" id="SSF57196">
    <property type="entry name" value="EGF/Laminin"/>
    <property type="match status" value="2"/>
</dbReference>
<dbReference type="Gene3D" id="2.10.25.10">
    <property type="entry name" value="Laminin"/>
    <property type="match status" value="1"/>
</dbReference>
<dbReference type="CDD" id="cd00112">
    <property type="entry name" value="LDLa"/>
    <property type="match status" value="1"/>
</dbReference>
<dbReference type="InterPro" id="IPR002172">
    <property type="entry name" value="LDrepeatLR_classA_rpt"/>
</dbReference>
<feature type="chain" id="PRO_5032402093" description="EGF-like domain-containing protein" evidence="5">
    <location>
        <begin position="16"/>
        <end position="1199"/>
    </location>
</feature>
<evidence type="ECO:0000256" key="5">
    <source>
        <dbReference type="SAM" id="SignalP"/>
    </source>
</evidence>
<dbReference type="InterPro" id="IPR050906">
    <property type="entry name" value="Notch_signaling"/>
</dbReference>
<keyword evidence="2" id="KW-0245">EGF-like domain</keyword>
<keyword evidence="4" id="KW-0812">Transmembrane</keyword>
<dbReference type="Pfam" id="PF00008">
    <property type="entry name" value="EGF"/>
    <property type="match status" value="1"/>
</dbReference>
<feature type="transmembrane region" description="Helical" evidence="4">
    <location>
        <begin position="1143"/>
        <end position="1170"/>
    </location>
</feature>
<evidence type="ECO:0000256" key="1">
    <source>
        <dbReference type="ARBA" id="ARBA00023157"/>
    </source>
</evidence>
<dbReference type="PROSITE" id="PS50068">
    <property type="entry name" value="LDLRA_2"/>
    <property type="match status" value="2"/>
</dbReference>
<keyword evidence="4" id="KW-1133">Transmembrane helix</keyword>
<gene>
    <name evidence="7" type="ORF">RFH988_LOCUS35762</name>
</gene>
<accession>A0A815N8V9</accession>
<evidence type="ECO:0000259" key="6">
    <source>
        <dbReference type="PROSITE" id="PS50026"/>
    </source>
</evidence>
<dbReference type="SUPFAM" id="SSF57424">
    <property type="entry name" value="LDL receptor-like module"/>
    <property type="match status" value="1"/>
</dbReference>
<feature type="disulfide bond" evidence="3">
    <location>
        <begin position="191"/>
        <end position="206"/>
    </location>
</feature>
<keyword evidence="4" id="KW-0472">Membrane</keyword>
<dbReference type="SMART" id="SM00181">
    <property type="entry name" value="EGF"/>
    <property type="match status" value="4"/>
</dbReference>
<dbReference type="EMBL" id="CAJNOO010005636">
    <property type="protein sequence ID" value="CAF1426347.1"/>
    <property type="molecule type" value="Genomic_DNA"/>
</dbReference>
<dbReference type="PANTHER" id="PTHR24044:SF502">
    <property type="entry name" value="ANTERIOR PHARYNX IN EXCESS PROTEIN 1-RELATED"/>
    <property type="match status" value="1"/>
</dbReference>
<evidence type="ECO:0000256" key="3">
    <source>
        <dbReference type="PROSITE-ProRule" id="PRU00124"/>
    </source>
</evidence>
<keyword evidence="5" id="KW-0732">Signal</keyword>
<sequence>MHILLLLISCILTNGHYSLYHSNIHQTSYLTFDCLYAYLIDSGKESGGRYIRNYHLIPYCRRPDHDEQLEQIFYLNNENIAQTITFNELKKQGITSEQLIEWFAPIDVAEKYEMNNNSIDIFYKCVLPWFGSMCQYRFQHELQLPFGDIVEATFNDYIDIISNVTTGTCYRFLDSCNQEIWPRCLDWREICDGKMDCISGEDEQWCDQLEMIKCTDSEYRCHYGGQCIPLSFARDSRLSIDCLDGSDEQDNMMSYSLLMNVDCANVQTFRCQERTGRYPLSFQCGDGQYAHDFDVPNWINICTNKRDTELSRTILTSFNHISDIDCREAFFCALYSNRTQDIADRSVLSDRTSEKFYIDIAHIENGFHQDGIDDCFHYEDELFNTCHLNDSNRFICESDPNICLLPVALGNGIPECPLEEDELYVYTSDLVKLVPFADLCNMYEDYIAPSLNITETDETNCEWWPCNNPYTHCDEIWHCLNGVDELNCPNTQCSLYEHECENESLGLSYCLNFNHIFDKYIDNCNNLLTSRQIYFYNGTKNISNDYLSWNNSKCITSHEICPNFTYSSISKAYSDVCHYERMEPIWMLKMPVKLIHNIENLCYLKSTRTYYVEADLFLTATRFGNFPPITNERSISITPKQHDQEKKLIPKIDADLSSYCHRGIGVLYGVNETKICLCPPNYFGNQCQWQNQRISLTLQFLWRSTASITVIFQVIIMLIDENGQIAPNFEQITYMSSRDCNTKFNIYLLYPNRPKNISSNYSIRIDLFEKTNLNYWASWYLPISFPFLPVNRIVTQLLIPEVQETISCSLSCGEHGKCMRYINERSLVFCQCNQGYSGIRCEISHECNCSNDSYCLAPFICVCPLYKFGSYCYLKHSICKLSNNPCQHNGLCVPNDDRIDLTGFTCFCSQDYSGIRCENINNQIDIHLYDVRIIPTSLLFIHFITAFKDAEHQRTTLLKKIHYNQHILTLHVSQPFNILLLEIPHQDYYIGILREIFIPSEYIYTEIKSHQRCFSINKLLNSTFINFEYLRRTKYYPLLCRQYIQMMCFYDNDLICICDLDRFSNCFFFNHTMNYDCQGNNYCENNGQCFQNNETCPTKSTCECQDCYYGAKCQFSTKGFLFSLDPILGYHIKPNVSLNQQPLIIKISIIISTIMLILGLISGFLSIIVFYRVKPRQVGTGYYLLISSITTICMIIVLT</sequence>
<dbReference type="SMART" id="SM00192">
    <property type="entry name" value="LDLa"/>
    <property type="match status" value="2"/>
</dbReference>
<evidence type="ECO:0000313" key="7">
    <source>
        <dbReference type="EMBL" id="CAF1426347.1"/>
    </source>
</evidence>
<dbReference type="AlphaFoldDB" id="A0A815N8V9"/>
<evidence type="ECO:0000313" key="8">
    <source>
        <dbReference type="Proteomes" id="UP000663882"/>
    </source>
</evidence>
<dbReference type="InterPro" id="IPR000742">
    <property type="entry name" value="EGF"/>
</dbReference>
<comment type="caution">
    <text evidence="7">The sequence shown here is derived from an EMBL/GenBank/DDBJ whole genome shotgun (WGS) entry which is preliminary data.</text>
</comment>
<reference evidence="7" key="1">
    <citation type="submission" date="2021-02" db="EMBL/GenBank/DDBJ databases">
        <authorList>
            <person name="Nowell W R."/>
        </authorList>
    </citation>
    <scope>NUCLEOTIDE SEQUENCE</scope>
</reference>
<dbReference type="Gene3D" id="4.10.400.10">
    <property type="entry name" value="Low-density Lipoprotein Receptor"/>
    <property type="match status" value="1"/>
</dbReference>
<dbReference type="InterPro" id="IPR036055">
    <property type="entry name" value="LDL_receptor-like_sf"/>
</dbReference>